<dbReference type="PANTHER" id="PTHR45641:SF19">
    <property type="entry name" value="NEPHROCYSTIN-3"/>
    <property type="match status" value="1"/>
</dbReference>
<dbReference type="InterPro" id="IPR024983">
    <property type="entry name" value="CHAT_dom"/>
</dbReference>
<keyword evidence="1" id="KW-0677">Repeat</keyword>
<gene>
    <name evidence="4" type="primary">KLC1</name>
    <name evidence="4" type="ORF">SPIL2461_LOCUS18192</name>
</gene>
<evidence type="ECO:0000313" key="5">
    <source>
        <dbReference type="Proteomes" id="UP000649617"/>
    </source>
</evidence>
<evidence type="ECO:0000313" key="4">
    <source>
        <dbReference type="EMBL" id="CAE7665399.1"/>
    </source>
</evidence>
<keyword evidence="2" id="KW-0802">TPR repeat</keyword>
<name>A0A812WC70_SYMPI</name>
<dbReference type="OrthoDB" id="410822at2759"/>
<proteinExistence type="predicted"/>
<dbReference type="Pfam" id="PF13424">
    <property type="entry name" value="TPR_12"/>
    <property type="match status" value="2"/>
</dbReference>
<dbReference type="Pfam" id="PF12770">
    <property type="entry name" value="CHAT"/>
    <property type="match status" value="1"/>
</dbReference>
<accession>A0A812WC70</accession>
<dbReference type="AlphaFoldDB" id="A0A812WC70"/>
<comment type="caution">
    <text evidence="4">The sequence shown here is derived from an EMBL/GenBank/DDBJ whole genome shotgun (WGS) entry which is preliminary data.</text>
</comment>
<keyword evidence="5" id="KW-1185">Reference proteome</keyword>
<dbReference type="Proteomes" id="UP000649617">
    <property type="component" value="Unassembled WGS sequence"/>
</dbReference>
<evidence type="ECO:0000259" key="3">
    <source>
        <dbReference type="Pfam" id="PF12770"/>
    </source>
</evidence>
<dbReference type="SUPFAM" id="SSF48452">
    <property type="entry name" value="TPR-like"/>
    <property type="match status" value="2"/>
</dbReference>
<dbReference type="EMBL" id="CAJNIZ010043656">
    <property type="protein sequence ID" value="CAE7665399.1"/>
    <property type="molecule type" value="Genomic_DNA"/>
</dbReference>
<sequence>MPENTRGIFQTARDAVADARVRGLFSNKKYREARDLANELLLRREILGKSHPSWQQCAETLLEIYYVSGEYERAVRLMEDAMRFTDENSQLYFTRLSKLAGLHEKMGAYESAEPLYLQALQLRKSTLGDEHPDVMSSLSYLAALYRKLGAYQKAEKHLNDAKSILDKSQSWHRKREPVYENWLVSMAMLQHAMGRYESAEPLLSEALLLQEPRQSLGERPERFYATTLSLHAGTCAALGMHQQAEEHFVKALDMRRALFGTNHPHVAASLHEFGVYRMACDKFSAAEEAFKESARIRETTLGEDHPLLAESLSALAECYCFKSFQTGFEQGYHEALKLLKKVGQIRLKTISKVLRSVSESRRFAYLQTIESTLHLLVSLVVGPLHKDENARIAAFDAVLKWKGITFDAQLAEEKDPELAMLRNKLARLILDASSREQVEDCEMEIERLEASVTRSMDLRERLEQATVESVTDVLPAGCQLLEFLLYRQTDFAKSTQASRALCYAAMLVGPAVGAKVWHCGVAQTIDDKISQFRRLVQTPALPNSIGRRKDFDAVGSELVHLLLGPLQDQSLEHLFIAADGELSCLPFAALPGSSGGFLADALWTVSYLLSGRDMLGREVASGGGEPVIVADPDFAWQGPPKPEEFGAPHSECQQCRSADMDRDIKFDKLGATRAEGVFVHELLGGTLLLGQEATVSRFKSIHAPRILHVATHGFFLKDQPAACSTRLEAALSTTDNPYLRSGLALAGAQAWQDGQLESSGVITAQEIRQMHLQGTELAVLSACDTGLGEIRRGQGVLGLARAFLLSGARTVVMSLWQAA</sequence>
<organism evidence="4 5">
    <name type="scientific">Symbiodinium pilosum</name>
    <name type="common">Dinoflagellate</name>
    <dbReference type="NCBI Taxonomy" id="2952"/>
    <lineage>
        <taxon>Eukaryota</taxon>
        <taxon>Sar</taxon>
        <taxon>Alveolata</taxon>
        <taxon>Dinophyceae</taxon>
        <taxon>Suessiales</taxon>
        <taxon>Symbiodiniaceae</taxon>
        <taxon>Symbiodinium</taxon>
    </lineage>
</organism>
<evidence type="ECO:0000256" key="1">
    <source>
        <dbReference type="ARBA" id="ARBA00022737"/>
    </source>
</evidence>
<feature type="domain" description="CHAT" evidence="3">
    <location>
        <begin position="554"/>
        <end position="817"/>
    </location>
</feature>
<dbReference type="InterPro" id="IPR019734">
    <property type="entry name" value="TPR_rpt"/>
</dbReference>
<dbReference type="PANTHER" id="PTHR45641">
    <property type="entry name" value="TETRATRICOPEPTIDE REPEAT PROTEIN (AFU_ORTHOLOGUE AFUA_6G03870)"/>
    <property type="match status" value="1"/>
</dbReference>
<reference evidence="4" key="1">
    <citation type="submission" date="2021-02" db="EMBL/GenBank/DDBJ databases">
        <authorList>
            <person name="Dougan E. K."/>
            <person name="Rhodes N."/>
            <person name="Thang M."/>
            <person name="Chan C."/>
        </authorList>
    </citation>
    <scope>NUCLEOTIDE SEQUENCE</scope>
</reference>
<dbReference type="SMART" id="SM00028">
    <property type="entry name" value="TPR"/>
    <property type="match status" value="5"/>
</dbReference>
<dbReference type="InterPro" id="IPR011990">
    <property type="entry name" value="TPR-like_helical_dom_sf"/>
</dbReference>
<protein>
    <submittedName>
        <fullName evidence="4">KLC1 protein</fullName>
    </submittedName>
</protein>
<dbReference type="Gene3D" id="1.25.40.10">
    <property type="entry name" value="Tetratricopeptide repeat domain"/>
    <property type="match status" value="2"/>
</dbReference>
<evidence type="ECO:0000256" key="2">
    <source>
        <dbReference type="ARBA" id="ARBA00022803"/>
    </source>
</evidence>